<dbReference type="OrthoDB" id="8955919at2759"/>
<reference evidence="3" key="1">
    <citation type="submission" date="2025-08" db="UniProtKB">
        <authorList>
            <consortium name="RefSeq"/>
        </authorList>
    </citation>
    <scope>IDENTIFICATION</scope>
    <source>
        <tissue evidence="3">Muscle</tissue>
    </source>
</reference>
<evidence type="ECO:0000313" key="3">
    <source>
        <dbReference type="RefSeq" id="XP_010781727.1"/>
    </source>
</evidence>
<sequence>MNTTVSDFNSTLASYTENITLSSLIFTATTPTTTTTIPQPPSYSSDIHDPEYTIMVVLGLSLLLAGLAAFLAVCRPSEPDGDSEASCGESLTCGGNGSSEPQLKVWRRLGSYRRSYNISFRRPPLRRPHWRESLNTARTPARQTAQPEASVEPHITMPCLFDYVTEI</sequence>
<evidence type="ECO:0000256" key="1">
    <source>
        <dbReference type="SAM" id="Phobius"/>
    </source>
</evidence>
<keyword evidence="2" id="KW-1185">Reference proteome</keyword>
<dbReference type="AlphaFoldDB" id="A0A6I9P0M4"/>
<evidence type="ECO:0000313" key="2">
    <source>
        <dbReference type="Proteomes" id="UP000504611"/>
    </source>
</evidence>
<dbReference type="PANTHER" id="PTHR38325">
    <property type="entry name" value="MCG55969"/>
    <property type="match status" value="1"/>
</dbReference>
<name>A0A6I9P0M4_9TELE</name>
<gene>
    <name evidence="3" type="primary">LOC104956001</name>
</gene>
<feature type="transmembrane region" description="Helical" evidence="1">
    <location>
        <begin position="52"/>
        <end position="73"/>
    </location>
</feature>
<dbReference type="Pfam" id="PF17665">
    <property type="entry name" value="DUF5527"/>
    <property type="match status" value="1"/>
</dbReference>
<dbReference type="GeneID" id="104956001"/>
<proteinExistence type="predicted"/>
<dbReference type="RefSeq" id="XP_010781727.1">
    <property type="nucleotide sequence ID" value="XM_010783425.1"/>
</dbReference>
<dbReference type="InterPro" id="IPR039954">
    <property type="entry name" value="DUF5527"/>
</dbReference>
<protein>
    <submittedName>
        <fullName evidence="3">Uncharacterized protein C10orf105</fullName>
    </submittedName>
</protein>
<keyword evidence="1" id="KW-1133">Transmembrane helix</keyword>
<accession>A0A6I9P0M4</accession>
<keyword evidence="1" id="KW-0812">Transmembrane</keyword>
<dbReference type="KEGG" id="ncc:104956001"/>
<dbReference type="Proteomes" id="UP000504611">
    <property type="component" value="Unplaced"/>
</dbReference>
<keyword evidence="1" id="KW-0472">Membrane</keyword>
<organism evidence="2 3">
    <name type="scientific">Notothenia coriiceps</name>
    <name type="common">black rockcod</name>
    <dbReference type="NCBI Taxonomy" id="8208"/>
    <lineage>
        <taxon>Eukaryota</taxon>
        <taxon>Metazoa</taxon>
        <taxon>Chordata</taxon>
        <taxon>Craniata</taxon>
        <taxon>Vertebrata</taxon>
        <taxon>Euteleostomi</taxon>
        <taxon>Actinopterygii</taxon>
        <taxon>Neopterygii</taxon>
        <taxon>Teleostei</taxon>
        <taxon>Neoteleostei</taxon>
        <taxon>Acanthomorphata</taxon>
        <taxon>Eupercaria</taxon>
        <taxon>Perciformes</taxon>
        <taxon>Notothenioidei</taxon>
        <taxon>Nototheniidae</taxon>
        <taxon>Notothenia</taxon>
    </lineage>
</organism>
<dbReference type="PANTHER" id="PTHR38325:SF1">
    <property type="entry name" value="GENE, 17455-RELATED"/>
    <property type="match status" value="1"/>
</dbReference>